<reference evidence="3 4" key="1">
    <citation type="submission" date="2019-03" db="EMBL/GenBank/DDBJ databases">
        <title>Genomic Encyclopedia of Type Strains, Phase IV (KMG-IV): sequencing the most valuable type-strain genomes for metagenomic binning, comparative biology and taxonomic classification.</title>
        <authorList>
            <person name="Goeker M."/>
        </authorList>
    </citation>
    <scope>NUCLEOTIDE SEQUENCE [LARGE SCALE GENOMIC DNA]</scope>
    <source>
        <strain evidence="3 4">DSM 28287</strain>
    </source>
</reference>
<dbReference type="OrthoDB" id="3173688at2"/>
<dbReference type="AlphaFoldDB" id="A0A4R6Q8T5"/>
<evidence type="ECO:0000313" key="3">
    <source>
        <dbReference type="EMBL" id="TDP58467.1"/>
    </source>
</evidence>
<dbReference type="InterPro" id="IPR032834">
    <property type="entry name" value="NatK-like_C"/>
</dbReference>
<keyword evidence="1" id="KW-0812">Transmembrane</keyword>
<organism evidence="3 4">
    <name type="scientific">Aminicella lysinilytica</name>
    <dbReference type="NCBI Taxonomy" id="433323"/>
    <lineage>
        <taxon>Bacteria</taxon>
        <taxon>Bacillati</taxon>
        <taxon>Bacillota</taxon>
        <taxon>Clostridia</taxon>
        <taxon>Peptostreptococcales</taxon>
        <taxon>Anaerovoracaceae</taxon>
        <taxon>Aminicella</taxon>
    </lineage>
</organism>
<dbReference type="PANTHER" id="PTHR40448:SF1">
    <property type="entry name" value="TWO-COMPONENT SENSOR HISTIDINE KINASE"/>
    <property type="match status" value="1"/>
</dbReference>
<dbReference type="PANTHER" id="PTHR40448">
    <property type="entry name" value="TWO-COMPONENT SENSOR HISTIDINE KINASE"/>
    <property type="match status" value="1"/>
</dbReference>
<dbReference type="Gene3D" id="3.30.565.10">
    <property type="entry name" value="Histidine kinase-like ATPase, C-terminal domain"/>
    <property type="match status" value="1"/>
</dbReference>
<gene>
    <name evidence="3" type="ORF">EV211_10766</name>
</gene>
<feature type="transmembrane region" description="Helical" evidence="1">
    <location>
        <begin position="92"/>
        <end position="112"/>
    </location>
</feature>
<dbReference type="Pfam" id="PF14501">
    <property type="entry name" value="HATPase_c_5"/>
    <property type="match status" value="1"/>
</dbReference>
<comment type="caution">
    <text evidence="3">The sequence shown here is derived from an EMBL/GenBank/DDBJ whole genome shotgun (WGS) entry which is preliminary data.</text>
</comment>
<dbReference type="InterPro" id="IPR036890">
    <property type="entry name" value="HATPase_C_sf"/>
</dbReference>
<evidence type="ECO:0000256" key="1">
    <source>
        <dbReference type="SAM" id="Phobius"/>
    </source>
</evidence>
<feature type="transmembrane region" description="Helical" evidence="1">
    <location>
        <begin position="124"/>
        <end position="141"/>
    </location>
</feature>
<sequence>MMGLLNILYNALASIECLILLVLISHYIFLEPSYRNKNSWIKLGVFHVVIFTILVFASEPANDLPNLTGFPTFALYSFTCRSKKRILGFFRVIPILGTMLSLLFIVEAFSYALTSNSLSESRSLSFILDAVLWIVLVIFFLKGKNWRRQFEEEIVYMPDKNWEKYVLNGAGVFLLMLSLLLVSLEESSIKEFYVRLIILSGGISMILLLIAMAAMVKQWRKKNYYMYTAEANQRFLKMELEHFRNYQQMESETRRMRHDMKNHILCMETLADKDDYAGLKKYIDSLGQNMQALDKGIQTGDPMADAICSEKSHIAAKSGISINVQGKLSADIPMEPTDLCAIFANALDNAIYYLSSSNSALEKKISINISSQGSMELITFENPVANGSLIPAAGETTKKEKSSHGFGTVNMIEAVRRYNGTLTRNVVPVGSGSVFRLEIIIFG</sequence>
<proteinExistence type="predicted"/>
<feature type="transmembrane region" description="Helical" evidence="1">
    <location>
        <begin position="165"/>
        <end position="184"/>
    </location>
</feature>
<dbReference type="SUPFAM" id="SSF55874">
    <property type="entry name" value="ATPase domain of HSP90 chaperone/DNA topoisomerase II/histidine kinase"/>
    <property type="match status" value="1"/>
</dbReference>
<dbReference type="EMBL" id="SNXO01000007">
    <property type="protein sequence ID" value="TDP58467.1"/>
    <property type="molecule type" value="Genomic_DNA"/>
</dbReference>
<name>A0A4R6Q8T5_9FIRM</name>
<feature type="transmembrane region" description="Helical" evidence="1">
    <location>
        <begin position="6"/>
        <end position="28"/>
    </location>
</feature>
<protein>
    <submittedName>
        <fullName evidence="3">GHKL domain-containing protein</fullName>
    </submittedName>
</protein>
<dbReference type="GO" id="GO:0042802">
    <property type="term" value="F:identical protein binding"/>
    <property type="evidence" value="ECO:0007669"/>
    <property type="project" value="TreeGrafter"/>
</dbReference>
<feature type="transmembrane region" description="Helical" evidence="1">
    <location>
        <begin position="40"/>
        <end position="58"/>
    </location>
</feature>
<accession>A0A4R6Q8T5</accession>
<keyword evidence="1" id="KW-1133">Transmembrane helix</keyword>
<keyword evidence="4" id="KW-1185">Reference proteome</keyword>
<dbReference type="Proteomes" id="UP000295500">
    <property type="component" value="Unassembled WGS sequence"/>
</dbReference>
<feature type="domain" description="Sensor histidine kinase NatK-like C-terminal" evidence="2">
    <location>
        <begin position="334"/>
        <end position="423"/>
    </location>
</feature>
<dbReference type="RefSeq" id="WP_133527978.1">
    <property type="nucleotide sequence ID" value="NZ_SNXO01000007.1"/>
</dbReference>
<evidence type="ECO:0000313" key="4">
    <source>
        <dbReference type="Proteomes" id="UP000295500"/>
    </source>
</evidence>
<evidence type="ECO:0000259" key="2">
    <source>
        <dbReference type="Pfam" id="PF14501"/>
    </source>
</evidence>
<feature type="transmembrane region" description="Helical" evidence="1">
    <location>
        <begin position="196"/>
        <end position="216"/>
    </location>
</feature>
<keyword evidence="1" id="KW-0472">Membrane</keyword>